<sequence length="796" mass="87925">MSSFLKTTTRHLIKNGAYSFLNIFGLAVGIACAALIFLWVEDEVKWDSVHAKKDNIYYLYENQKYDTYTGTFSSTPAPLGPAMLAEIPGIANVCRTSEGNDNKLFSIGDKSVYAAGKFAEPAFFSMFTLHFVEGQAENALKELYSIVLTQKTAKKFFGSDTNVLGKTVRMSNSQEYVVTGLLEDLPANSSINFEWVAPFQVWYNASQPWASYWGNNCLSTYVELKDGVNPAAIDQALFGFIQKREPKSIARPFLWNMNKWHLYTHFEDGKATGSGQIRYVRLFSAIAWILLLIACINFMNLATARSEKRAKEVGVKKVLGAVKKNLVFQFIGESLVMASLAAIFALVIIYLALPYFNQLVQRELTVDLFKPAHLFSLLAITLVCGLVAGSYPSLYLSSFNPLLTLKSMRMKGGSAAFIREGLVVMQFTTSIVLIVSTVIIYQQIQHVKSRNLGFNKDNLVQTDVVGDLARNYGAIRQKLLASGTVSHVALSDYVTLYGGNNTGGLTWAGKTSNAQVLVSGRNVTPGFFETSGMKLLSGRDLIHTDSVVSGNRKVVITRSLEKLMGSGSAIGKKLWNSGDKNEERNMLEVVGIVDDYVYGNMYAKPDPVVFMCTSPENARVMYFRLKDNSDTDQALTQIGGLMKAANPAYPFNYQFVDDMFNQMFGSEMLISKLSKVFAALAILISCLGLFGLAAYTAERRKKEIGIRKVLGSTASGITALLSRDFVKLVGISCLIAFPLSWWMMNNWLLDYQYRVTISWLVFPVSGGMALLVALGTISFQAVKAALASPVKNLRAE</sequence>
<accession>A0A1T5CYD0</accession>
<keyword evidence="4 6" id="KW-1133">Transmembrane helix</keyword>
<feature type="domain" description="MacB-like periplasmic core" evidence="8">
    <location>
        <begin position="432"/>
        <end position="638"/>
    </location>
</feature>
<evidence type="ECO:0000256" key="2">
    <source>
        <dbReference type="ARBA" id="ARBA00022475"/>
    </source>
</evidence>
<evidence type="ECO:0000256" key="3">
    <source>
        <dbReference type="ARBA" id="ARBA00022692"/>
    </source>
</evidence>
<proteinExistence type="predicted"/>
<feature type="transmembrane region" description="Helical" evidence="6">
    <location>
        <begin position="417"/>
        <end position="441"/>
    </location>
</feature>
<feature type="domain" description="ABC3 transporter permease C-terminal" evidence="7">
    <location>
        <begin position="285"/>
        <end position="401"/>
    </location>
</feature>
<dbReference type="OrthoDB" id="1451596at2"/>
<feature type="transmembrane region" description="Helical" evidence="6">
    <location>
        <begin position="326"/>
        <end position="353"/>
    </location>
</feature>
<dbReference type="PANTHER" id="PTHR30572">
    <property type="entry name" value="MEMBRANE COMPONENT OF TRANSPORTER-RELATED"/>
    <property type="match status" value="1"/>
</dbReference>
<dbReference type="RefSeq" id="WP_079702547.1">
    <property type="nucleotide sequence ID" value="NZ_FUYR01000002.1"/>
</dbReference>
<dbReference type="InterPro" id="IPR003838">
    <property type="entry name" value="ABC3_permease_C"/>
</dbReference>
<dbReference type="InterPro" id="IPR050250">
    <property type="entry name" value="Macrolide_Exporter_MacB"/>
</dbReference>
<keyword evidence="3 6" id="KW-0812">Transmembrane</keyword>
<dbReference type="PANTHER" id="PTHR30572:SF18">
    <property type="entry name" value="ABC-TYPE MACROLIDE FAMILY EXPORT SYSTEM PERMEASE COMPONENT 2"/>
    <property type="match status" value="1"/>
</dbReference>
<feature type="transmembrane region" description="Helical" evidence="6">
    <location>
        <begin position="725"/>
        <end position="744"/>
    </location>
</feature>
<evidence type="ECO:0000256" key="4">
    <source>
        <dbReference type="ARBA" id="ARBA00022989"/>
    </source>
</evidence>
<dbReference type="Pfam" id="PF12704">
    <property type="entry name" value="MacB_PCD"/>
    <property type="match status" value="2"/>
</dbReference>
<feature type="transmembrane region" description="Helical" evidence="6">
    <location>
        <begin position="676"/>
        <end position="697"/>
    </location>
</feature>
<feature type="transmembrane region" description="Helical" evidence="6">
    <location>
        <begin position="756"/>
        <end position="779"/>
    </location>
</feature>
<evidence type="ECO:0000256" key="6">
    <source>
        <dbReference type="SAM" id="Phobius"/>
    </source>
</evidence>
<dbReference type="InterPro" id="IPR025857">
    <property type="entry name" value="MacB_PCD"/>
</dbReference>
<dbReference type="GO" id="GO:0005886">
    <property type="term" value="C:plasma membrane"/>
    <property type="evidence" value="ECO:0007669"/>
    <property type="project" value="UniProtKB-SubCell"/>
</dbReference>
<comment type="subcellular location">
    <subcellularLocation>
        <location evidence="1">Cell membrane</location>
        <topology evidence="1">Multi-pass membrane protein</topology>
    </subcellularLocation>
</comment>
<reference evidence="10" key="1">
    <citation type="submission" date="2017-02" db="EMBL/GenBank/DDBJ databases">
        <authorList>
            <person name="Varghese N."/>
            <person name="Submissions S."/>
        </authorList>
    </citation>
    <scope>NUCLEOTIDE SEQUENCE [LARGE SCALE GENOMIC DNA]</scope>
    <source>
        <strain evidence="10">DSM 22385</strain>
    </source>
</reference>
<dbReference type="GO" id="GO:0022857">
    <property type="term" value="F:transmembrane transporter activity"/>
    <property type="evidence" value="ECO:0007669"/>
    <property type="project" value="TreeGrafter"/>
</dbReference>
<keyword evidence="5 6" id="KW-0472">Membrane</keyword>
<name>A0A1T5CYD0_9SPHI</name>
<evidence type="ECO:0000313" key="9">
    <source>
        <dbReference type="EMBL" id="SKB64220.1"/>
    </source>
</evidence>
<evidence type="ECO:0000256" key="1">
    <source>
        <dbReference type="ARBA" id="ARBA00004651"/>
    </source>
</evidence>
<dbReference type="Pfam" id="PF02687">
    <property type="entry name" value="FtsX"/>
    <property type="match status" value="2"/>
</dbReference>
<evidence type="ECO:0000313" key="10">
    <source>
        <dbReference type="Proteomes" id="UP000189981"/>
    </source>
</evidence>
<protein>
    <submittedName>
        <fullName evidence="9">Duplicated orphan permease</fullName>
    </submittedName>
</protein>
<feature type="transmembrane region" description="Helical" evidence="6">
    <location>
        <begin position="20"/>
        <end position="40"/>
    </location>
</feature>
<evidence type="ECO:0000259" key="8">
    <source>
        <dbReference type="Pfam" id="PF12704"/>
    </source>
</evidence>
<dbReference type="AlphaFoldDB" id="A0A1T5CYD0"/>
<dbReference type="EMBL" id="FUYR01000002">
    <property type="protein sequence ID" value="SKB64220.1"/>
    <property type="molecule type" value="Genomic_DNA"/>
</dbReference>
<organism evidence="9 10">
    <name type="scientific">Daejeonella lutea</name>
    <dbReference type="NCBI Taxonomy" id="572036"/>
    <lineage>
        <taxon>Bacteria</taxon>
        <taxon>Pseudomonadati</taxon>
        <taxon>Bacteroidota</taxon>
        <taxon>Sphingobacteriia</taxon>
        <taxon>Sphingobacteriales</taxon>
        <taxon>Sphingobacteriaceae</taxon>
        <taxon>Daejeonella</taxon>
    </lineage>
</organism>
<gene>
    <name evidence="9" type="ORF">SAMN05661099_2003</name>
</gene>
<dbReference type="Proteomes" id="UP000189981">
    <property type="component" value="Unassembled WGS sequence"/>
</dbReference>
<feature type="domain" description="ABC3 transporter permease C-terminal" evidence="7">
    <location>
        <begin position="676"/>
        <end position="783"/>
    </location>
</feature>
<dbReference type="STRING" id="572036.SAMN05661099_2003"/>
<feature type="transmembrane region" description="Helical" evidence="6">
    <location>
        <begin position="282"/>
        <end position="302"/>
    </location>
</feature>
<evidence type="ECO:0000259" key="7">
    <source>
        <dbReference type="Pfam" id="PF02687"/>
    </source>
</evidence>
<keyword evidence="2" id="KW-1003">Cell membrane</keyword>
<feature type="domain" description="MacB-like periplasmic core" evidence="8">
    <location>
        <begin position="19"/>
        <end position="237"/>
    </location>
</feature>
<evidence type="ECO:0000256" key="5">
    <source>
        <dbReference type="ARBA" id="ARBA00023136"/>
    </source>
</evidence>
<feature type="transmembrane region" description="Helical" evidence="6">
    <location>
        <begin position="373"/>
        <end position="396"/>
    </location>
</feature>
<keyword evidence="10" id="KW-1185">Reference proteome</keyword>
<dbReference type="PROSITE" id="PS51257">
    <property type="entry name" value="PROKAR_LIPOPROTEIN"/>
    <property type="match status" value="1"/>
</dbReference>